<reference evidence="2 3" key="1">
    <citation type="submission" date="2018-04" db="EMBL/GenBank/DDBJ databases">
        <authorList>
            <person name="Vogel A."/>
        </authorList>
    </citation>
    <scope>NUCLEOTIDE SEQUENCE [LARGE SCALE GENOMIC DNA]</scope>
</reference>
<keyword evidence="3" id="KW-1185">Reference proteome</keyword>
<proteinExistence type="predicted"/>
<evidence type="ECO:0000256" key="1">
    <source>
        <dbReference type="SAM" id="MobiDB-lite"/>
    </source>
</evidence>
<gene>
    <name evidence="2" type="ORF">CCAM_LOCUS13105</name>
</gene>
<accession>A0A484L4S3</accession>
<feature type="region of interest" description="Disordered" evidence="1">
    <location>
        <begin position="212"/>
        <end position="236"/>
    </location>
</feature>
<evidence type="ECO:0000313" key="2">
    <source>
        <dbReference type="EMBL" id="VFQ71329.1"/>
    </source>
</evidence>
<feature type="compositionally biased region" description="Basic residues" evidence="1">
    <location>
        <begin position="27"/>
        <end position="39"/>
    </location>
</feature>
<dbReference type="EMBL" id="OOIL02001012">
    <property type="protein sequence ID" value="VFQ71329.1"/>
    <property type="molecule type" value="Genomic_DNA"/>
</dbReference>
<organism evidence="2 3">
    <name type="scientific">Cuscuta campestris</name>
    <dbReference type="NCBI Taxonomy" id="132261"/>
    <lineage>
        <taxon>Eukaryota</taxon>
        <taxon>Viridiplantae</taxon>
        <taxon>Streptophyta</taxon>
        <taxon>Embryophyta</taxon>
        <taxon>Tracheophyta</taxon>
        <taxon>Spermatophyta</taxon>
        <taxon>Magnoliopsida</taxon>
        <taxon>eudicotyledons</taxon>
        <taxon>Gunneridae</taxon>
        <taxon>Pentapetalae</taxon>
        <taxon>asterids</taxon>
        <taxon>lamiids</taxon>
        <taxon>Solanales</taxon>
        <taxon>Convolvulaceae</taxon>
        <taxon>Cuscuteae</taxon>
        <taxon>Cuscuta</taxon>
        <taxon>Cuscuta subgen. Grammica</taxon>
        <taxon>Cuscuta sect. Cleistogrammica</taxon>
    </lineage>
</organism>
<evidence type="ECO:0000313" key="3">
    <source>
        <dbReference type="Proteomes" id="UP000595140"/>
    </source>
</evidence>
<protein>
    <submittedName>
        <fullName evidence="2">Uncharacterized protein</fullName>
    </submittedName>
</protein>
<feature type="region of interest" description="Disordered" evidence="1">
    <location>
        <begin position="123"/>
        <end position="145"/>
    </location>
</feature>
<name>A0A484L4S3_9ASTE</name>
<feature type="region of interest" description="Disordered" evidence="1">
    <location>
        <begin position="1"/>
        <end position="39"/>
    </location>
</feature>
<dbReference type="AlphaFoldDB" id="A0A484L4S3"/>
<sequence length="340" mass="37587">MSASSSPDLTMPSFRLLSDSDEDQPKPHRTQKSLSKRKRAIATLKRHVDPLPSSSSDTDPSWNFWKKIPRGLRSISLLHKMAFECVMFSLRHYVLSKAVCSYGFHVCLSLLPMMKSKWVLKASKGTSNSGGRETSAESALASPKREEVGRGVKDVGLIREKNFVLIRGDADPVGLLHALQLKGEEGEIIYYRKPDLPDEDNQTPDYTHNIYRGGKKTPLPKHFNSSAPKPGPRRPECRLWGGEDEGGGARESYPGHVRESYVAGPACAPKECTQSDCAFHDHYLKSVDQAAGPVVPPPVPVGFYGSGGSGGYPMHPQYGFPQRPPPPPWGYGYGHRRMMM</sequence>
<dbReference type="Proteomes" id="UP000595140">
    <property type="component" value="Unassembled WGS sequence"/>
</dbReference>